<feature type="signal peptide" evidence="1">
    <location>
        <begin position="1"/>
        <end position="23"/>
    </location>
</feature>
<name>A0A2X0MUT2_9BASI</name>
<accession>A0A2X0MUT2</accession>
<dbReference type="Proteomes" id="UP000249723">
    <property type="component" value="Unassembled WGS sequence"/>
</dbReference>
<keyword evidence="1" id="KW-0732">Signal</keyword>
<dbReference type="STRING" id="289078.A0A2X0MUT2"/>
<protein>
    <submittedName>
        <fullName evidence="2">BZ3500_MvSof-1268-A1-R1_Chr1-3g02278 protein</fullName>
    </submittedName>
</protein>
<sequence length="155" mass="16700">MVLARSSLLAATLLVLQSTLSIAAPVLDKAIHALEKRIACHTNEIAISGTLACCVLPLYTNATKCSRSEHLTCSYGVPNSKRKCAAVDCSKTPGTCLSPDAKQCLPCTDPNVVTCNSTTTLTCLSGYTLYNTCFHPIGQERQIVFYAHQRCIPYT</sequence>
<keyword evidence="3" id="KW-1185">Reference proteome</keyword>
<organism evidence="2 3">
    <name type="scientific">Microbotryum saponariae</name>
    <dbReference type="NCBI Taxonomy" id="289078"/>
    <lineage>
        <taxon>Eukaryota</taxon>
        <taxon>Fungi</taxon>
        <taxon>Dikarya</taxon>
        <taxon>Basidiomycota</taxon>
        <taxon>Pucciniomycotina</taxon>
        <taxon>Microbotryomycetes</taxon>
        <taxon>Microbotryales</taxon>
        <taxon>Microbotryaceae</taxon>
        <taxon>Microbotryum</taxon>
    </lineage>
</organism>
<dbReference type="AlphaFoldDB" id="A0A2X0MUT2"/>
<gene>
    <name evidence="2" type="ORF">BZ3500_MVSOF-1268-A1-R1_CHR1-3G02278</name>
</gene>
<reference evidence="3" key="1">
    <citation type="submission" date="2016-10" db="EMBL/GenBank/DDBJ databases">
        <authorList>
            <person name="Jeantristanb JTB J.-T."/>
            <person name="Ricardo R."/>
        </authorList>
    </citation>
    <scope>NUCLEOTIDE SEQUENCE [LARGE SCALE GENOMIC DNA]</scope>
</reference>
<evidence type="ECO:0000256" key="1">
    <source>
        <dbReference type="SAM" id="SignalP"/>
    </source>
</evidence>
<dbReference type="EMBL" id="FMWP01000014">
    <property type="protein sequence ID" value="SCZ90815.1"/>
    <property type="molecule type" value="Genomic_DNA"/>
</dbReference>
<evidence type="ECO:0000313" key="2">
    <source>
        <dbReference type="EMBL" id="SCZ90815.1"/>
    </source>
</evidence>
<proteinExistence type="predicted"/>
<evidence type="ECO:0000313" key="3">
    <source>
        <dbReference type="Proteomes" id="UP000249723"/>
    </source>
</evidence>
<feature type="chain" id="PRO_5030060390" evidence="1">
    <location>
        <begin position="24"/>
        <end position="155"/>
    </location>
</feature>